<accession>A0A4P9X9Z2</accession>
<organism evidence="2 3">
    <name type="scientific">Caulochytrium protostelioides</name>
    <dbReference type="NCBI Taxonomy" id="1555241"/>
    <lineage>
        <taxon>Eukaryota</taxon>
        <taxon>Fungi</taxon>
        <taxon>Fungi incertae sedis</taxon>
        <taxon>Chytridiomycota</taxon>
        <taxon>Chytridiomycota incertae sedis</taxon>
        <taxon>Chytridiomycetes</taxon>
        <taxon>Caulochytriales</taxon>
        <taxon>Caulochytriaceae</taxon>
        <taxon>Caulochytrium</taxon>
    </lineage>
</organism>
<keyword evidence="1" id="KW-0732">Signal</keyword>
<dbReference type="Gene3D" id="1.20.890.10">
    <property type="entry name" value="cAMP-dependent protein kinase regulatory subunit, dimerization-anchoring domain"/>
    <property type="match status" value="1"/>
</dbReference>
<reference evidence="3" key="1">
    <citation type="journal article" date="2018" name="Nat. Microbiol.">
        <title>Leveraging single-cell genomics to expand the fungal tree of life.</title>
        <authorList>
            <person name="Ahrendt S.R."/>
            <person name="Quandt C.A."/>
            <person name="Ciobanu D."/>
            <person name="Clum A."/>
            <person name="Salamov A."/>
            <person name="Andreopoulos B."/>
            <person name="Cheng J.F."/>
            <person name="Woyke T."/>
            <person name="Pelin A."/>
            <person name="Henrissat B."/>
            <person name="Reynolds N.K."/>
            <person name="Benny G.L."/>
            <person name="Smith M.E."/>
            <person name="James T.Y."/>
            <person name="Grigoriev I.V."/>
        </authorList>
    </citation>
    <scope>NUCLEOTIDE SEQUENCE [LARGE SCALE GENOMIC DNA]</scope>
    <source>
        <strain evidence="3">ATCC 52028</strain>
    </source>
</reference>
<dbReference type="OrthoDB" id="2162449at2759"/>
<dbReference type="InterPro" id="IPR007858">
    <property type="entry name" value="Dpy-30_motif"/>
</dbReference>
<dbReference type="CDD" id="cd22970">
    <property type="entry name" value="DD_NDKH5-like"/>
    <property type="match status" value="1"/>
</dbReference>
<keyword evidence="3" id="KW-1185">Reference proteome</keyword>
<evidence type="ECO:0000313" key="2">
    <source>
        <dbReference type="EMBL" id="RKP01851.1"/>
    </source>
</evidence>
<feature type="signal peptide" evidence="1">
    <location>
        <begin position="1"/>
        <end position="16"/>
    </location>
</feature>
<feature type="chain" id="PRO_5020381731" evidence="1">
    <location>
        <begin position="17"/>
        <end position="175"/>
    </location>
</feature>
<evidence type="ECO:0000313" key="3">
    <source>
        <dbReference type="Proteomes" id="UP000274922"/>
    </source>
</evidence>
<proteinExistence type="predicted"/>
<dbReference type="STRING" id="1555241.A0A4P9X9Z2"/>
<name>A0A4P9X9Z2_9FUNG</name>
<dbReference type="Proteomes" id="UP000274922">
    <property type="component" value="Unassembled WGS sequence"/>
</dbReference>
<dbReference type="Pfam" id="PF05186">
    <property type="entry name" value="Dpy-30"/>
    <property type="match status" value="1"/>
</dbReference>
<dbReference type="EMBL" id="ML014159">
    <property type="protein sequence ID" value="RKP01851.1"/>
    <property type="molecule type" value="Genomic_DNA"/>
</dbReference>
<gene>
    <name evidence="2" type="ORF">CXG81DRAFT_25483</name>
</gene>
<protein>
    <submittedName>
        <fullName evidence="2">Uncharacterized protein</fullName>
    </submittedName>
</protein>
<sequence length="175" mass="18746">MESTILFLPAIPAAQAAIIACQIRERQCWIVAEKSLSLSDADAHAIVAGAAAAGAGWPASAEMQLCAPTTLQALVIRRVRLDTVLGPLLAAWPQVLALPPGPASHAVLQRLFPETTRCVGDAPPPIQAFLDNEVYPVLTQGLAELCHEKPQNPTSWLGRWLLENNPRKPNINLAV</sequence>
<dbReference type="AlphaFoldDB" id="A0A4P9X9Z2"/>
<evidence type="ECO:0000256" key="1">
    <source>
        <dbReference type="SAM" id="SignalP"/>
    </source>
</evidence>